<evidence type="ECO:0000313" key="2">
    <source>
        <dbReference type="EMBL" id="JAV34654.1"/>
    </source>
</evidence>
<dbReference type="PANTHER" id="PTHR14237">
    <property type="entry name" value="MOLYBDOPTERIN COFACTOR SULFURASE MOSC"/>
    <property type="match status" value="1"/>
</dbReference>
<organism evidence="2">
    <name type="scientific">Culex tarsalis</name>
    <name type="common">Encephalitis mosquito</name>
    <dbReference type="NCBI Taxonomy" id="7177"/>
    <lineage>
        <taxon>Eukaryota</taxon>
        <taxon>Metazoa</taxon>
        <taxon>Ecdysozoa</taxon>
        <taxon>Arthropoda</taxon>
        <taxon>Hexapoda</taxon>
        <taxon>Insecta</taxon>
        <taxon>Pterygota</taxon>
        <taxon>Neoptera</taxon>
        <taxon>Endopterygota</taxon>
        <taxon>Diptera</taxon>
        <taxon>Nematocera</taxon>
        <taxon>Culicoidea</taxon>
        <taxon>Culicidae</taxon>
        <taxon>Culicinae</taxon>
        <taxon>Culicini</taxon>
        <taxon>Culex</taxon>
        <taxon>Culex</taxon>
    </lineage>
</organism>
<protein>
    <submittedName>
        <fullName evidence="2">Putative mosc domain-containing protein 2 mitochondrial</fullName>
    </submittedName>
</protein>
<dbReference type="PANTHER" id="PTHR14237:SF19">
    <property type="entry name" value="MITOCHONDRIAL AMIDOXIME REDUCING COMPONENT 1"/>
    <property type="match status" value="1"/>
</dbReference>
<sequence length="327" mass="36185">MLSKLIEEFSAASASKQALLVAAGVGTVAATAVGAYYVKKRIDNTPPKQWRRAGEINEIFVYPIKSCGPIKVSRIGCSSLGPQRQMLRDRIFMVTNEDGKFVTARQKPKMVLIRPQFDSSFERMTLSAPGMDDITVDVKALLDGPQSNGVVWGETVPTVDCGDAVAKWFSTYILGADKGYRLKFYPLNETCRKKSNEDSGSLQDETSYMLFNTATVEDLNTRLEQKVTALQFRPNFVVKGPPAYAEDNWRWVKIGNTVFRYVKPCLRCVFTNIDPAKGVSNQEGQPLKTLKGYRKIPALGESPAFGIHLGLRKAGEVSLGDPVYYGC</sequence>
<dbReference type="SUPFAM" id="SSF141673">
    <property type="entry name" value="MOSC N-terminal domain-like"/>
    <property type="match status" value="1"/>
</dbReference>
<name>A0A1Q3G4D9_CULTA</name>
<dbReference type="Pfam" id="PF03476">
    <property type="entry name" value="MOSC_N"/>
    <property type="match status" value="1"/>
</dbReference>
<dbReference type="Pfam" id="PF03473">
    <property type="entry name" value="MOSC"/>
    <property type="match status" value="1"/>
</dbReference>
<evidence type="ECO:0000259" key="1">
    <source>
        <dbReference type="PROSITE" id="PS51340"/>
    </source>
</evidence>
<dbReference type="InterPro" id="IPR005302">
    <property type="entry name" value="MoCF_Sase_C"/>
</dbReference>
<dbReference type="GO" id="GO:0030151">
    <property type="term" value="F:molybdenum ion binding"/>
    <property type="evidence" value="ECO:0007669"/>
    <property type="project" value="InterPro"/>
</dbReference>
<dbReference type="InterPro" id="IPR011037">
    <property type="entry name" value="Pyrv_Knase-like_insert_dom_sf"/>
</dbReference>
<dbReference type="PROSITE" id="PS51340">
    <property type="entry name" value="MOSC"/>
    <property type="match status" value="1"/>
</dbReference>
<dbReference type="InterPro" id="IPR005303">
    <property type="entry name" value="MOCOS_middle"/>
</dbReference>
<dbReference type="SUPFAM" id="SSF50800">
    <property type="entry name" value="PK beta-barrel domain-like"/>
    <property type="match status" value="1"/>
</dbReference>
<reference evidence="2" key="1">
    <citation type="submission" date="2017-01" db="EMBL/GenBank/DDBJ databases">
        <title>A deep insight into the sialotranscriptome of adult male and female Cluex tarsalis mosquitoes.</title>
        <authorList>
            <person name="Ribeiro J.M."/>
            <person name="Moreira F."/>
            <person name="Bernard K.A."/>
            <person name="Calvo E."/>
        </authorList>
    </citation>
    <scope>NUCLEOTIDE SEQUENCE</scope>
    <source>
        <strain evidence="2">Kern County</strain>
        <tissue evidence="2">Salivary glands</tissue>
    </source>
</reference>
<dbReference type="GO" id="GO:0030170">
    <property type="term" value="F:pyridoxal phosphate binding"/>
    <property type="evidence" value="ECO:0007669"/>
    <property type="project" value="InterPro"/>
</dbReference>
<dbReference type="GO" id="GO:0003824">
    <property type="term" value="F:catalytic activity"/>
    <property type="evidence" value="ECO:0007669"/>
    <property type="project" value="InterPro"/>
</dbReference>
<feature type="domain" description="MOSC" evidence="1">
    <location>
        <begin position="180"/>
        <end position="326"/>
    </location>
</feature>
<dbReference type="AlphaFoldDB" id="A0A1Q3G4D9"/>
<proteinExistence type="predicted"/>
<dbReference type="EMBL" id="GFDL01000391">
    <property type="protein sequence ID" value="JAV34654.1"/>
    <property type="molecule type" value="Transcribed_RNA"/>
</dbReference>
<accession>A0A1Q3G4D9</accession>